<evidence type="ECO:0000256" key="10">
    <source>
        <dbReference type="ARBA" id="ARBA00049929"/>
    </source>
</evidence>
<dbReference type="GO" id="GO:0005759">
    <property type="term" value="C:mitochondrial matrix"/>
    <property type="evidence" value="ECO:0007669"/>
    <property type="project" value="UniProtKB-SubCell"/>
</dbReference>
<comment type="catalytic activity">
    <reaction evidence="10">
        <text>tRNA(Trp) + L-tryptophan + ATP = L-tryptophyl-tRNA(Trp) + AMP + diphosphate + H(+)</text>
        <dbReference type="Rhea" id="RHEA:24080"/>
        <dbReference type="Rhea" id="RHEA-COMP:9671"/>
        <dbReference type="Rhea" id="RHEA-COMP:9705"/>
        <dbReference type="ChEBI" id="CHEBI:15378"/>
        <dbReference type="ChEBI" id="CHEBI:30616"/>
        <dbReference type="ChEBI" id="CHEBI:33019"/>
        <dbReference type="ChEBI" id="CHEBI:57912"/>
        <dbReference type="ChEBI" id="CHEBI:78442"/>
        <dbReference type="ChEBI" id="CHEBI:78535"/>
        <dbReference type="ChEBI" id="CHEBI:456215"/>
        <dbReference type="EC" id="6.1.1.2"/>
    </reaction>
</comment>
<dbReference type="FunFam" id="3.40.50.620:FF:000082">
    <property type="entry name" value="MSW1p Mitochondrial tryptophanyl-tRNA synthetase"/>
    <property type="match status" value="1"/>
</dbReference>
<dbReference type="PANTHER" id="PTHR43766:SF1">
    <property type="entry name" value="TRYPTOPHAN--TRNA LIGASE, MITOCHONDRIAL"/>
    <property type="match status" value="1"/>
</dbReference>
<dbReference type="PRINTS" id="PR01039">
    <property type="entry name" value="TRNASYNTHTRP"/>
</dbReference>
<evidence type="ECO:0000256" key="6">
    <source>
        <dbReference type="ARBA" id="ARBA00022840"/>
    </source>
</evidence>
<sequence length="365" mass="40336">MASIKRVFSGIQPTGVPQLGNYLGSIKNWVDLQKDQSAGGDNPHELFYSVVDLHALTIPRDPKQLQKETFEMAAALIACGIDPNKSVLFRQSAVAAHSQLYWALGCITPVGWLNRMTQWKSKLQQQQQQQVESAESMVTESNFSRLNVHSNAAQGLLTGLFTYPVLMAADVLLYKATHVPVGEDQVQHLEFARDLVAHFNKQYKKKHFVLPTVMLTPSKRIMSLKDPLRKMSKSDPNEQARITLNDTDDQIARKIKKAPTDSISGITFDPGARPGVSNLLSIYAALRDTDPESAALAMQSLSNAQLKEAVAEAVISSLSPIREELRRLLGDQEHIERILGENEAKAQQVASANWKEIAKCIGISA</sequence>
<evidence type="ECO:0000256" key="11">
    <source>
        <dbReference type="ARBA" id="ARBA00069760"/>
    </source>
</evidence>
<accession>A0A9W8KZR7</accession>
<dbReference type="HAMAP" id="MF_00140_B">
    <property type="entry name" value="Trp_tRNA_synth_B"/>
    <property type="match status" value="1"/>
</dbReference>
<dbReference type="FunFam" id="1.10.240.10:FF:000002">
    <property type="entry name" value="Tryptophan--tRNA ligase"/>
    <property type="match status" value="1"/>
</dbReference>
<evidence type="ECO:0000313" key="13">
    <source>
        <dbReference type="EMBL" id="KAJ2679160.1"/>
    </source>
</evidence>
<organism evidence="13 14">
    <name type="scientific">Coemansia spiralis</name>
    <dbReference type="NCBI Taxonomy" id="417178"/>
    <lineage>
        <taxon>Eukaryota</taxon>
        <taxon>Fungi</taxon>
        <taxon>Fungi incertae sedis</taxon>
        <taxon>Zoopagomycota</taxon>
        <taxon>Kickxellomycotina</taxon>
        <taxon>Kickxellomycetes</taxon>
        <taxon>Kickxellales</taxon>
        <taxon>Kickxellaceae</taxon>
        <taxon>Coemansia</taxon>
    </lineage>
</organism>
<dbReference type="InterPro" id="IPR024109">
    <property type="entry name" value="Trp-tRNA-ligase_bac-type"/>
</dbReference>
<dbReference type="InterPro" id="IPR002305">
    <property type="entry name" value="aa-tRNA-synth_Ic"/>
</dbReference>
<evidence type="ECO:0000256" key="2">
    <source>
        <dbReference type="ARBA" id="ARBA00005594"/>
    </source>
</evidence>
<dbReference type="EMBL" id="JANBTW010000014">
    <property type="protein sequence ID" value="KAJ2679160.1"/>
    <property type="molecule type" value="Genomic_DNA"/>
</dbReference>
<name>A0A9W8KZR7_9FUNG</name>
<dbReference type="InterPro" id="IPR014729">
    <property type="entry name" value="Rossmann-like_a/b/a_fold"/>
</dbReference>
<dbReference type="EC" id="6.1.1.2" evidence="3"/>
<keyword evidence="5 12" id="KW-0547">Nucleotide-binding</keyword>
<dbReference type="NCBIfam" id="TIGR00233">
    <property type="entry name" value="trpS"/>
    <property type="match status" value="1"/>
</dbReference>
<dbReference type="InterPro" id="IPR002306">
    <property type="entry name" value="Trp-tRNA-ligase"/>
</dbReference>
<dbReference type="Gene3D" id="1.10.240.10">
    <property type="entry name" value="Tyrosyl-Transfer RNA Synthetase"/>
    <property type="match status" value="1"/>
</dbReference>
<evidence type="ECO:0000256" key="7">
    <source>
        <dbReference type="ARBA" id="ARBA00022917"/>
    </source>
</evidence>
<gene>
    <name evidence="13" type="primary">MSW1</name>
    <name evidence="13" type="ORF">GGI25_001728</name>
</gene>
<evidence type="ECO:0000256" key="5">
    <source>
        <dbReference type="ARBA" id="ARBA00022741"/>
    </source>
</evidence>
<dbReference type="PANTHER" id="PTHR43766">
    <property type="entry name" value="TRYPTOPHAN--TRNA LIGASE, MITOCHONDRIAL"/>
    <property type="match status" value="1"/>
</dbReference>
<dbReference type="AlphaFoldDB" id="A0A9W8KZR7"/>
<comment type="subcellular location">
    <subcellularLocation>
        <location evidence="1">Mitochondrion matrix</location>
    </subcellularLocation>
</comment>
<dbReference type="Proteomes" id="UP001151518">
    <property type="component" value="Unassembled WGS sequence"/>
</dbReference>
<keyword evidence="7 12" id="KW-0648">Protein biosynthesis</keyword>
<dbReference type="GO" id="GO:0005524">
    <property type="term" value="F:ATP binding"/>
    <property type="evidence" value="ECO:0007669"/>
    <property type="project" value="UniProtKB-KW"/>
</dbReference>
<dbReference type="SUPFAM" id="SSF52374">
    <property type="entry name" value="Nucleotidylyl transferase"/>
    <property type="match status" value="1"/>
</dbReference>
<evidence type="ECO:0000313" key="14">
    <source>
        <dbReference type="Proteomes" id="UP001151518"/>
    </source>
</evidence>
<evidence type="ECO:0000256" key="3">
    <source>
        <dbReference type="ARBA" id="ARBA00013161"/>
    </source>
</evidence>
<reference evidence="13" key="1">
    <citation type="submission" date="2022-07" db="EMBL/GenBank/DDBJ databases">
        <title>Phylogenomic reconstructions and comparative analyses of Kickxellomycotina fungi.</title>
        <authorList>
            <person name="Reynolds N.K."/>
            <person name="Stajich J.E."/>
            <person name="Barry K."/>
            <person name="Grigoriev I.V."/>
            <person name="Crous P."/>
            <person name="Smith M.E."/>
        </authorList>
    </citation>
    <scope>NUCLEOTIDE SEQUENCE</scope>
    <source>
        <strain evidence="13">NRRL 3115</strain>
    </source>
</reference>
<dbReference type="InterPro" id="IPR050203">
    <property type="entry name" value="Trp-tRNA_synthetase"/>
</dbReference>
<comment type="similarity">
    <text evidence="2 12">Belongs to the class-I aminoacyl-tRNA synthetase family.</text>
</comment>
<evidence type="ECO:0000256" key="9">
    <source>
        <dbReference type="ARBA" id="ARBA00030268"/>
    </source>
</evidence>
<dbReference type="OrthoDB" id="15808at2759"/>
<evidence type="ECO:0000256" key="1">
    <source>
        <dbReference type="ARBA" id="ARBA00004305"/>
    </source>
</evidence>
<evidence type="ECO:0000256" key="8">
    <source>
        <dbReference type="ARBA" id="ARBA00023146"/>
    </source>
</evidence>
<evidence type="ECO:0000256" key="12">
    <source>
        <dbReference type="RuleBase" id="RU363036"/>
    </source>
</evidence>
<dbReference type="CDD" id="cd00806">
    <property type="entry name" value="TrpRS_core"/>
    <property type="match status" value="1"/>
</dbReference>
<keyword evidence="6 12" id="KW-0067">ATP-binding</keyword>
<evidence type="ECO:0000256" key="4">
    <source>
        <dbReference type="ARBA" id="ARBA00022598"/>
    </source>
</evidence>
<dbReference type="Pfam" id="PF00579">
    <property type="entry name" value="tRNA-synt_1b"/>
    <property type="match status" value="1"/>
</dbReference>
<proteinExistence type="inferred from homology"/>
<dbReference type="Gene3D" id="3.40.50.620">
    <property type="entry name" value="HUPs"/>
    <property type="match status" value="1"/>
</dbReference>
<protein>
    <recommendedName>
        <fullName evidence="11">Tryptophan--tRNA ligase, mitochondrial</fullName>
        <ecNumber evidence="3">6.1.1.2</ecNumber>
    </recommendedName>
    <alternativeName>
        <fullName evidence="9">Tryptophanyl-tRNA synthetase</fullName>
    </alternativeName>
</protein>
<comment type="caution">
    <text evidence="13">The sequence shown here is derived from an EMBL/GenBank/DDBJ whole genome shotgun (WGS) entry which is preliminary data.</text>
</comment>
<keyword evidence="8 12" id="KW-0030">Aminoacyl-tRNA synthetase</keyword>
<dbReference type="GO" id="GO:0004830">
    <property type="term" value="F:tryptophan-tRNA ligase activity"/>
    <property type="evidence" value="ECO:0007669"/>
    <property type="project" value="UniProtKB-EC"/>
</dbReference>
<keyword evidence="4 12" id="KW-0436">Ligase</keyword>
<dbReference type="GO" id="GO:0070183">
    <property type="term" value="P:mitochondrial tryptophanyl-tRNA aminoacylation"/>
    <property type="evidence" value="ECO:0007669"/>
    <property type="project" value="TreeGrafter"/>
</dbReference>